<feature type="binding site" evidence="6">
    <location>
        <position position="246"/>
    </location>
    <ligand>
        <name>S-adenosyl-L-methionine</name>
        <dbReference type="ChEBI" id="CHEBI:59789"/>
    </ligand>
</feature>
<organism evidence="8 9">
    <name type="scientific">Roseitalea porphyridii</name>
    <dbReference type="NCBI Taxonomy" id="1852022"/>
    <lineage>
        <taxon>Bacteria</taxon>
        <taxon>Pseudomonadati</taxon>
        <taxon>Pseudomonadota</taxon>
        <taxon>Alphaproteobacteria</taxon>
        <taxon>Hyphomicrobiales</taxon>
        <taxon>Ahrensiaceae</taxon>
        <taxon>Roseitalea</taxon>
    </lineage>
</organism>
<keyword evidence="2 6" id="KW-0698">rRNA processing</keyword>
<evidence type="ECO:0000256" key="2">
    <source>
        <dbReference type="ARBA" id="ARBA00022552"/>
    </source>
</evidence>
<dbReference type="PANTHER" id="PTHR11265:SF0">
    <property type="entry name" value="12S RRNA N4-METHYLCYTIDINE METHYLTRANSFERASE"/>
    <property type="match status" value="1"/>
</dbReference>
<dbReference type="NCBIfam" id="TIGR00006">
    <property type="entry name" value="16S rRNA (cytosine(1402)-N(4))-methyltransferase RsmH"/>
    <property type="match status" value="1"/>
</dbReference>
<dbReference type="KEGG" id="rpod:E0E05_13365"/>
<feature type="compositionally biased region" description="Low complexity" evidence="7">
    <location>
        <begin position="148"/>
        <end position="160"/>
    </location>
</feature>
<evidence type="ECO:0000256" key="5">
    <source>
        <dbReference type="ARBA" id="ARBA00022691"/>
    </source>
</evidence>
<feature type="compositionally biased region" description="Basic and acidic residues" evidence="7">
    <location>
        <begin position="103"/>
        <end position="112"/>
    </location>
</feature>
<feature type="region of interest" description="Disordered" evidence="7">
    <location>
        <begin position="103"/>
        <end position="127"/>
    </location>
</feature>
<keyword evidence="3 6" id="KW-0489">Methyltransferase</keyword>
<proteinExistence type="inferred from homology"/>
<dbReference type="Gene3D" id="3.40.50.150">
    <property type="entry name" value="Vaccinia Virus protein VP39"/>
    <property type="match status" value="1"/>
</dbReference>
<dbReference type="AlphaFoldDB" id="A0A4P6V2A1"/>
<evidence type="ECO:0000256" key="6">
    <source>
        <dbReference type="HAMAP-Rule" id="MF_01007"/>
    </source>
</evidence>
<keyword evidence="4 6" id="KW-0808">Transferase</keyword>
<dbReference type="Proteomes" id="UP000293719">
    <property type="component" value="Chromosome"/>
</dbReference>
<dbReference type="HAMAP" id="MF_01007">
    <property type="entry name" value="16SrRNA_methyltr_H"/>
    <property type="match status" value="1"/>
</dbReference>
<comment type="function">
    <text evidence="6">Specifically methylates the N4 position of cytidine in position 1402 (C1402) of 16S rRNA.</text>
</comment>
<protein>
    <recommendedName>
        <fullName evidence="6">Ribosomal RNA small subunit methyltransferase H</fullName>
        <ecNumber evidence="6">2.1.1.199</ecNumber>
    </recommendedName>
    <alternativeName>
        <fullName evidence="6">16S rRNA m(4)C1402 methyltransferase</fullName>
    </alternativeName>
    <alternativeName>
        <fullName evidence="6">rRNA (cytosine-N(4)-)-methyltransferase RsmH</fullName>
    </alternativeName>
</protein>
<feature type="region of interest" description="Disordered" evidence="7">
    <location>
        <begin position="146"/>
        <end position="165"/>
    </location>
</feature>
<evidence type="ECO:0000313" key="8">
    <source>
        <dbReference type="EMBL" id="QBK31511.1"/>
    </source>
</evidence>
<evidence type="ECO:0000256" key="3">
    <source>
        <dbReference type="ARBA" id="ARBA00022603"/>
    </source>
</evidence>
<dbReference type="EC" id="2.1.1.199" evidence="6"/>
<evidence type="ECO:0000256" key="7">
    <source>
        <dbReference type="SAM" id="MobiDB-lite"/>
    </source>
</evidence>
<feature type="compositionally biased region" description="Basic and acidic residues" evidence="7">
    <location>
        <begin position="48"/>
        <end position="66"/>
    </location>
</feature>
<evidence type="ECO:0000313" key="9">
    <source>
        <dbReference type="Proteomes" id="UP000293719"/>
    </source>
</evidence>
<gene>
    <name evidence="6 8" type="primary">rsmH</name>
    <name evidence="8" type="ORF">E0E05_13365</name>
</gene>
<feature type="region of interest" description="Disordered" evidence="7">
    <location>
        <begin position="457"/>
        <end position="499"/>
    </location>
</feature>
<evidence type="ECO:0000256" key="4">
    <source>
        <dbReference type="ARBA" id="ARBA00022679"/>
    </source>
</evidence>
<comment type="subcellular location">
    <subcellularLocation>
        <location evidence="6">Cytoplasm</location>
    </subcellularLocation>
</comment>
<feature type="binding site" evidence="6">
    <location>
        <begin position="202"/>
        <end position="204"/>
    </location>
    <ligand>
        <name>S-adenosyl-L-methionine</name>
        <dbReference type="ChEBI" id="CHEBI:59789"/>
    </ligand>
</feature>
<feature type="binding site" evidence="6">
    <location>
        <position position="219"/>
    </location>
    <ligand>
        <name>S-adenosyl-L-methionine</name>
        <dbReference type="ChEBI" id="CHEBI:59789"/>
    </ligand>
</feature>
<feature type="binding site" evidence="6">
    <location>
        <position position="264"/>
    </location>
    <ligand>
        <name>S-adenosyl-L-methionine</name>
        <dbReference type="ChEBI" id="CHEBI:59789"/>
    </ligand>
</feature>
<dbReference type="SUPFAM" id="SSF53335">
    <property type="entry name" value="S-adenosyl-L-methionine-dependent methyltransferases"/>
    <property type="match status" value="1"/>
</dbReference>
<comment type="similarity">
    <text evidence="1 6">Belongs to the methyltransferase superfamily. RsmH family.</text>
</comment>
<feature type="compositionally biased region" description="Low complexity" evidence="7">
    <location>
        <begin position="34"/>
        <end position="47"/>
    </location>
</feature>
<dbReference type="Gene3D" id="1.10.150.170">
    <property type="entry name" value="Putative methyltransferase TM0872, insert domain"/>
    <property type="match status" value="1"/>
</dbReference>
<dbReference type="GO" id="GO:0071424">
    <property type="term" value="F:rRNA (cytosine-N4-)-methyltransferase activity"/>
    <property type="evidence" value="ECO:0007669"/>
    <property type="project" value="UniProtKB-UniRule"/>
</dbReference>
<accession>A0A4P6V2A1</accession>
<comment type="catalytic activity">
    <reaction evidence="6">
        <text>cytidine(1402) in 16S rRNA + S-adenosyl-L-methionine = N(4)-methylcytidine(1402) in 16S rRNA + S-adenosyl-L-homocysteine + H(+)</text>
        <dbReference type="Rhea" id="RHEA:42928"/>
        <dbReference type="Rhea" id="RHEA-COMP:10286"/>
        <dbReference type="Rhea" id="RHEA-COMP:10287"/>
        <dbReference type="ChEBI" id="CHEBI:15378"/>
        <dbReference type="ChEBI" id="CHEBI:57856"/>
        <dbReference type="ChEBI" id="CHEBI:59789"/>
        <dbReference type="ChEBI" id="CHEBI:74506"/>
        <dbReference type="ChEBI" id="CHEBI:82748"/>
        <dbReference type="EC" id="2.1.1.199"/>
    </reaction>
</comment>
<sequence>MTAQRFLRRTEAAGVVRGAVSVECGEPDRREGTGFRAGAFPFGAADAGPDRSLRPAVDRHGGDRCGRHGPSGAVRAEAGGRRPVRPDIGRHVVLRAWRRRLPEAGRHGPDHGHRFHPRAYGDHRSGAFRRPGTLLPDVVARALRRAPRAGARPASGPARGAGRDGTIVTGAAPHTPVMLAEVLAALDPTPDALIADGTFGAGGYTRAILEAGATVIAFDRDPDAIAAGHALAETHGDRLRLVEAPFSTLADHVAPASLDGFVLDIGVSSMQFDQAARGFSFRHDGPLDMRMAQSGLGAADVVNGFDVKDLIRIIGILGEERAAPKIAHAIVRARQEAPIETTGRLASVIEAVQPRKGRDTIHPATRTFQGLRIFVNDELRELARALFAAETCLKPGGRLVVVTFHSLEDRIVKRFIADRTSQGAGSRHMPATEPRPLSFTVAGKAMVKPSAAEIEANPRARSAKLRAARRTDAPARPADMGLFGLPDLPWPQPAKGGTP</sequence>
<dbReference type="PANTHER" id="PTHR11265">
    <property type="entry name" value="S-ADENOSYL-METHYLTRANSFERASE MRAW"/>
    <property type="match status" value="1"/>
</dbReference>
<dbReference type="GO" id="GO:0070475">
    <property type="term" value="P:rRNA base methylation"/>
    <property type="evidence" value="ECO:0007669"/>
    <property type="project" value="UniProtKB-UniRule"/>
</dbReference>
<dbReference type="SUPFAM" id="SSF81799">
    <property type="entry name" value="Putative methyltransferase TM0872, insert domain"/>
    <property type="match status" value="1"/>
</dbReference>
<dbReference type="InterPro" id="IPR002903">
    <property type="entry name" value="RsmH"/>
</dbReference>
<feature type="binding site" evidence="6">
    <location>
        <position position="271"/>
    </location>
    <ligand>
        <name>S-adenosyl-L-methionine</name>
        <dbReference type="ChEBI" id="CHEBI:59789"/>
    </ligand>
</feature>
<feature type="region of interest" description="Disordered" evidence="7">
    <location>
        <begin position="30"/>
        <end position="86"/>
    </location>
</feature>
<dbReference type="EMBL" id="CP036532">
    <property type="protein sequence ID" value="QBK31511.1"/>
    <property type="molecule type" value="Genomic_DNA"/>
</dbReference>
<name>A0A4P6V2A1_9HYPH</name>
<keyword evidence="6" id="KW-0963">Cytoplasm</keyword>
<evidence type="ECO:0000256" key="1">
    <source>
        <dbReference type="ARBA" id="ARBA00010396"/>
    </source>
</evidence>
<keyword evidence="5 6" id="KW-0949">S-adenosyl-L-methionine</keyword>
<dbReference type="OrthoDB" id="9806637at2"/>
<keyword evidence="9" id="KW-1185">Reference proteome</keyword>
<dbReference type="GO" id="GO:0005737">
    <property type="term" value="C:cytoplasm"/>
    <property type="evidence" value="ECO:0007669"/>
    <property type="project" value="UniProtKB-SubCell"/>
</dbReference>
<dbReference type="InterPro" id="IPR029063">
    <property type="entry name" value="SAM-dependent_MTases_sf"/>
</dbReference>
<dbReference type="InterPro" id="IPR023397">
    <property type="entry name" value="SAM-dep_MeTrfase_MraW_recog"/>
</dbReference>
<reference evidence="8 9" key="1">
    <citation type="journal article" date="2017" name="Int. J. Syst. Evol. Microbiol.">
        <title>Roseitalea porphyridii gen. nov., sp. nov., isolated from a red alga, and reclassification of Hoeflea suaedae Chung et al. 2013 as Pseudohoeflea suaedae gen. nov., comb. nov.</title>
        <authorList>
            <person name="Hyeon J.W."/>
            <person name="Jeong S.E."/>
            <person name="Baek K."/>
            <person name="Jeon C.O."/>
        </authorList>
    </citation>
    <scope>NUCLEOTIDE SEQUENCE [LARGE SCALE GENOMIC DNA]</scope>
    <source>
        <strain evidence="8 9">MA7-20</strain>
    </source>
</reference>
<dbReference type="Pfam" id="PF01795">
    <property type="entry name" value="Methyltransf_5"/>
    <property type="match status" value="1"/>
</dbReference>